<protein>
    <submittedName>
        <fullName evidence="2">Uncharacterized protein</fullName>
    </submittedName>
</protein>
<feature type="region of interest" description="Disordered" evidence="1">
    <location>
        <begin position="24"/>
        <end position="47"/>
    </location>
</feature>
<accession>A0A0B6ZDE8</accession>
<gene>
    <name evidence="2" type="primary">ORF56592</name>
</gene>
<dbReference type="EMBL" id="HACG01019011">
    <property type="protein sequence ID" value="CEK65876.1"/>
    <property type="molecule type" value="Transcribed_RNA"/>
</dbReference>
<organism evidence="2">
    <name type="scientific">Arion vulgaris</name>
    <dbReference type="NCBI Taxonomy" id="1028688"/>
    <lineage>
        <taxon>Eukaryota</taxon>
        <taxon>Metazoa</taxon>
        <taxon>Spiralia</taxon>
        <taxon>Lophotrochozoa</taxon>
        <taxon>Mollusca</taxon>
        <taxon>Gastropoda</taxon>
        <taxon>Heterobranchia</taxon>
        <taxon>Euthyneura</taxon>
        <taxon>Panpulmonata</taxon>
        <taxon>Eupulmonata</taxon>
        <taxon>Stylommatophora</taxon>
        <taxon>Helicina</taxon>
        <taxon>Arionoidea</taxon>
        <taxon>Arionidae</taxon>
        <taxon>Arion</taxon>
    </lineage>
</organism>
<proteinExistence type="predicted"/>
<dbReference type="AlphaFoldDB" id="A0A0B6ZDE8"/>
<name>A0A0B6ZDE8_9EUPU</name>
<evidence type="ECO:0000256" key="1">
    <source>
        <dbReference type="SAM" id="MobiDB-lite"/>
    </source>
</evidence>
<evidence type="ECO:0000313" key="2">
    <source>
        <dbReference type="EMBL" id="CEK65876.1"/>
    </source>
</evidence>
<sequence length="67" mass="7812">MSRKEKICLTVTRFIFLSPNLQVSPQSASTNESTQVRGTQQRSTLQQSEYNTMQNVYIFNMLWHLPC</sequence>
<reference evidence="2" key="1">
    <citation type="submission" date="2014-12" db="EMBL/GenBank/DDBJ databases">
        <title>Insight into the proteome of Arion vulgaris.</title>
        <authorList>
            <person name="Aradska J."/>
            <person name="Bulat T."/>
            <person name="Smidak R."/>
            <person name="Sarate P."/>
            <person name="Gangsoo J."/>
            <person name="Sialana F."/>
            <person name="Bilban M."/>
            <person name="Lubec G."/>
        </authorList>
    </citation>
    <scope>NUCLEOTIDE SEQUENCE</scope>
    <source>
        <tissue evidence="2">Skin</tissue>
    </source>
</reference>